<gene>
    <name evidence="3" type="ORF">D9K79_14665</name>
    <name evidence="2" type="ORF">D9K80_16240</name>
</gene>
<dbReference type="EMBL" id="RCHD01000058">
    <property type="protein sequence ID" value="RLL30046.1"/>
    <property type="molecule type" value="Genomic_DNA"/>
</dbReference>
<evidence type="ECO:0000313" key="2">
    <source>
        <dbReference type="EMBL" id="RLL30046.1"/>
    </source>
</evidence>
<keyword evidence="1" id="KW-0175">Coiled coil</keyword>
<comment type="caution">
    <text evidence="2">The sequence shown here is derived from an EMBL/GenBank/DDBJ whole genome shotgun (WGS) entry which is preliminary data.</text>
</comment>
<feature type="coiled-coil region" evidence="1">
    <location>
        <begin position="66"/>
        <end position="93"/>
    </location>
</feature>
<keyword evidence="5" id="KW-1185">Reference proteome</keyword>
<name>A0A498CV55_9GAMM</name>
<accession>A0A498CV55</accession>
<proteinExistence type="predicted"/>
<evidence type="ECO:0000256" key="1">
    <source>
        <dbReference type="SAM" id="Coils"/>
    </source>
</evidence>
<protein>
    <submittedName>
        <fullName evidence="2">Uncharacterized protein</fullName>
    </submittedName>
</protein>
<dbReference type="Proteomes" id="UP000273105">
    <property type="component" value="Unassembled WGS sequence"/>
</dbReference>
<evidence type="ECO:0000313" key="3">
    <source>
        <dbReference type="EMBL" id="RLL39813.1"/>
    </source>
</evidence>
<sequence>MSQDASVELLEIENKISKIEERIERIEDLIQEKWDEESSVKKKMFESFDDFNDRQNAIYFKAVEFDRIKSQEIKDLKEEISALEARKKQLNEELFAGLDNSDDF</sequence>
<dbReference type="EMBL" id="RCHE01000044">
    <property type="protein sequence ID" value="RLL39813.1"/>
    <property type="molecule type" value="Genomic_DNA"/>
</dbReference>
<organism evidence="2 4">
    <name type="scientific">Acinetobacter cumulans</name>
    <dbReference type="NCBI Taxonomy" id="2136182"/>
    <lineage>
        <taxon>Bacteria</taxon>
        <taxon>Pseudomonadati</taxon>
        <taxon>Pseudomonadota</taxon>
        <taxon>Gammaproteobacteria</taxon>
        <taxon>Moraxellales</taxon>
        <taxon>Moraxellaceae</taxon>
        <taxon>Acinetobacter</taxon>
    </lineage>
</organism>
<dbReference type="RefSeq" id="WP_121533130.1">
    <property type="nucleotide sequence ID" value="NZ_RCHD01000058.1"/>
</dbReference>
<reference evidence="4 5" key="1">
    <citation type="submission" date="2018-09" db="EMBL/GenBank/DDBJ databases">
        <title>The draft genome of Acinetobacter sp. strains.</title>
        <authorList>
            <person name="Qin J."/>
            <person name="Feng Y."/>
            <person name="Zong Z."/>
        </authorList>
    </citation>
    <scope>NUCLEOTIDE SEQUENCE [LARGE SCALE GENOMIC DNA]</scope>
    <source>
        <strain evidence="3 5">WCHAc060001</strain>
        <strain evidence="2 4">WCHAc060003</strain>
    </source>
</reference>
<dbReference type="Proteomes" id="UP000267166">
    <property type="component" value="Unassembled WGS sequence"/>
</dbReference>
<feature type="coiled-coil region" evidence="1">
    <location>
        <begin position="2"/>
        <end position="32"/>
    </location>
</feature>
<evidence type="ECO:0000313" key="5">
    <source>
        <dbReference type="Proteomes" id="UP000273105"/>
    </source>
</evidence>
<dbReference type="AlphaFoldDB" id="A0A498CV55"/>
<evidence type="ECO:0000313" key="4">
    <source>
        <dbReference type="Proteomes" id="UP000267166"/>
    </source>
</evidence>